<proteinExistence type="predicted"/>
<evidence type="ECO:0000256" key="1">
    <source>
        <dbReference type="SAM" id="Phobius"/>
    </source>
</evidence>
<dbReference type="PANTHER" id="PTHR37783:SF1">
    <property type="entry name" value="MEMBRANE PROTEIN, PUTATIVE (AFU_ORTHOLOGUE AFUA_1G04315)-RELATED"/>
    <property type="match status" value="1"/>
</dbReference>
<dbReference type="EMBL" id="JAPDRL010000027">
    <property type="protein sequence ID" value="KAJ9665621.1"/>
    <property type="molecule type" value="Genomic_DNA"/>
</dbReference>
<feature type="transmembrane region" description="Helical" evidence="1">
    <location>
        <begin position="149"/>
        <end position="170"/>
    </location>
</feature>
<name>A0ABQ9NVE2_9PEZI</name>
<dbReference type="Pfam" id="PF10615">
    <property type="entry name" value="DUF2470"/>
    <property type="match status" value="1"/>
</dbReference>
<keyword evidence="4" id="KW-1185">Reference proteome</keyword>
<gene>
    <name evidence="3" type="ORF">H2201_004313</name>
</gene>
<dbReference type="Proteomes" id="UP001172684">
    <property type="component" value="Unassembled WGS sequence"/>
</dbReference>
<accession>A0ABQ9NVE2</accession>
<sequence>MDPSGSTDEKERAMQQRIVTHMNADHRDSVVRYLEHYKGLSSFTARNARLEKMDLDSLGINCAGKLYTIPLDPPLSSLKEARERVVQMDKDAIAGLGRSEVTIKEYRAPRGFHAVVFGLCLFTYIAFSRRQNVLPGSLVYDYLLKYVPGSGYFASIQPAVLWLMVGIHLAEAVVMARRLGKHSVPLGSRLWWTWVVSCFVDGYGSFQRLDALVREKAKQKH</sequence>
<evidence type="ECO:0000313" key="4">
    <source>
        <dbReference type="Proteomes" id="UP001172684"/>
    </source>
</evidence>
<evidence type="ECO:0000313" key="3">
    <source>
        <dbReference type="EMBL" id="KAJ9665621.1"/>
    </source>
</evidence>
<keyword evidence="1" id="KW-1133">Transmembrane helix</keyword>
<dbReference type="Gene3D" id="3.20.180.10">
    <property type="entry name" value="PNP-oxidase-like"/>
    <property type="match status" value="1"/>
</dbReference>
<protein>
    <recommendedName>
        <fullName evidence="2">DUF2470 domain-containing protein</fullName>
    </recommendedName>
</protein>
<comment type="caution">
    <text evidence="3">The sequence shown here is derived from an EMBL/GenBank/DDBJ whole genome shotgun (WGS) entry which is preliminary data.</text>
</comment>
<dbReference type="InterPro" id="IPR037119">
    <property type="entry name" value="Haem_oxidase_HugZ-like_sf"/>
</dbReference>
<reference evidence="3" key="1">
    <citation type="submission" date="2022-10" db="EMBL/GenBank/DDBJ databases">
        <title>Culturing micro-colonial fungi from biological soil crusts in the Mojave desert and describing Neophaeococcomyces mojavensis, and introducing the new genera and species Taxawa tesnikishii.</title>
        <authorList>
            <person name="Kurbessoian T."/>
            <person name="Stajich J.E."/>
        </authorList>
    </citation>
    <scope>NUCLEOTIDE SEQUENCE</scope>
    <source>
        <strain evidence="3">TK_1</strain>
    </source>
</reference>
<feature type="domain" description="DUF2470" evidence="2">
    <location>
        <begin position="15"/>
        <end position="88"/>
    </location>
</feature>
<feature type="transmembrane region" description="Helical" evidence="1">
    <location>
        <begin position="111"/>
        <end position="129"/>
    </location>
</feature>
<dbReference type="InterPro" id="IPR019595">
    <property type="entry name" value="DUF2470"/>
</dbReference>
<organism evidence="3 4">
    <name type="scientific">Coniosporium apollinis</name>
    <dbReference type="NCBI Taxonomy" id="61459"/>
    <lineage>
        <taxon>Eukaryota</taxon>
        <taxon>Fungi</taxon>
        <taxon>Dikarya</taxon>
        <taxon>Ascomycota</taxon>
        <taxon>Pezizomycotina</taxon>
        <taxon>Dothideomycetes</taxon>
        <taxon>Dothideomycetes incertae sedis</taxon>
        <taxon>Coniosporium</taxon>
    </lineage>
</organism>
<keyword evidence="1" id="KW-0812">Transmembrane</keyword>
<keyword evidence="1" id="KW-0472">Membrane</keyword>
<evidence type="ECO:0000259" key="2">
    <source>
        <dbReference type="Pfam" id="PF10615"/>
    </source>
</evidence>
<dbReference type="PANTHER" id="PTHR37783">
    <property type="entry name" value="MEMBRANE PROTEIN, PUTATIVE (AFU_ORTHOLOGUE AFUA_1G04315)-RELATED"/>
    <property type="match status" value="1"/>
</dbReference>